<reference evidence="3" key="1">
    <citation type="submission" date="2021-05" db="EMBL/GenBank/DDBJ databases">
        <title>Pangenome of Leuconostoc gelidum warrants species status for Leuconostoc gelidum subsp. gasicomitatum.</title>
        <authorList>
            <person name="Johansson P."/>
            <person name="Sade E."/>
            <person name="Hultman J."/>
            <person name="Auvinen P."/>
            <person name="Bjorkroth J."/>
        </authorList>
    </citation>
    <scope>NUCLEOTIDE SEQUENCE</scope>
    <source>
        <strain evidence="3">A.21.4</strain>
    </source>
</reference>
<dbReference type="PANTHER" id="PTHR34473">
    <property type="entry name" value="UPF0699 TRANSMEMBRANE PROTEIN YDBS"/>
    <property type="match status" value="1"/>
</dbReference>
<proteinExistence type="predicted"/>
<feature type="transmembrane region" description="Helical" evidence="1">
    <location>
        <begin position="12"/>
        <end position="32"/>
    </location>
</feature>
<dbReference type="Pfam" id="PF03703">
    <property type="entry name" value="bPH_2"/>
    <property type="match status" value="2"/>
</dbReference>
<dbReference type="AlphaFoldDB" id="A0A9Q3XW53"/>
<evidence type="ECO:0000259" key="2">
    <source>
        <dbReference type="Pfam" id="PF03703"/>
    </source>
</evidence>
<gene>
    <name evidence="3" type="ORF">KIJ12_08830</name>
</gene>
<evidence type="ECO:0000313" key="3">
    <source>
        <dbReference type="EMBL" id="MBZ5963242.1"/>
    </source>
</evidence>
<feature type="transmembrane region" description="Helical" evidence="1">
    <location>
        <begin position="383"/>
        <end position="403"/>
    </location>
</feature>
<dbReference type="PIRSF" id="PIRSF026631">
    <property type="entry name" value="UCP026631"/>
    <property type="match status" value="1"/>
</dbReference>
<feature type="transmembrane region" description="Helical" evidence="1">
    <location>
        <begin position="352"/>
        <end position="371"/>
    </location>
</feature>
<evidence type="ECO:0000313" key="4">
    <source>
        <dbReference type="Proteomes" id="UP000752647"/>
    </source>
</evidence>
<name>A0A9Q3XW53_9LACO</name>
<feature type="transmembrane region" description="Helical" evidence="1">
    <location>
        <begin position="38"/>
        <end position="58"/>
    </location>
</feature>
<comment type="caution">
    <text evidence="3">The sequence shown here is derived from an EMBL/GenBank/DDBJ whole genome shotgun (WGS) entry which is preliminary data.</text>
</comment>
<dbReference type="Proteomes" id="UP000752647">
    <property type="component" value="Unassembled WGS sequence"/>
</dbReference>
<sequence length="490" mass="56021">MTDRQRQPKIAILSESIGVIRMIIFPAFLIFFKGENNWQIKLLVVAGILALSVVFGILKWWCSTYEITPHEITLTQGIFVKKRAHIPFERVQTITRTQPIYFQPFEVFKVSIETSGKNNDKLEFKALLLPQIEAIEALRKQAQTKITEGSSIAAALPKVDAQYQINNRDLCLYALTSLGSLGTAGGLFVAMTTLNDFLPNSVQNYLDSWINNQTFEIYAVLIVFVVIIGVLGAFIRLYNRYFQFTISRTGVHLGITHGLLTKQNIQLRISRIQAVHYEQSLLRRLVHLVSVSVLLASSVADKDDKINQTCIMPVVKENDTTDVLQRFVPKYHFPRPEKAPTVSGASVYQLRYIFMLDCLVLGVVFILYGLVKYMTNMHVPYELLILSLIAVSLFGYSLIATYIKMLDQAVYFDDDYLVIQTSLNFTKHTYFIPREKIQGFKTSQSWFMINKNIQHFSVVVRDSDSAQHVTLRYLKQSAIQEIGNWMTRVK</sequence>
<feature type="domain" description="YdbS-like PH" evidence="2">
    <location>
        <begin position="241"/>
        <end position="298"/>
    </location>
</feature>
<keyword evidence="1" id="KW-1133">Transmembrane helix</keyword>
<keyword evidence="1" id="KW-0812">Transmembrane</keyword>
<protein>
    <submittedName>
        <fullName evidence="3">PH domain-containing protein</fullName>
    </submittedName>
</protein>
<evidence type="ECO:0000256" key="1">
    <source>
        <dbReference type="SAM" id="Phobius"/>
    </source>
</evidence>
<feature type="domain" description="YdbS-like PH" evidence="2">
    <location>
        <begin position="60"/>
        <end position="136"/>
    </location>
</feature>
<dbReference type="PANTHER" id="PTHR34473:SF2">
    <property type="entry name" value="UPF0699 TRANSMEMBRANE PROTEIN YDBT"/>
    <property type="match status" value="1"/>
</dbReference>
<feature type="transmembrane region" description="Helical" evidence="1">
    <location>
        <begin position="170"/>
        <end position="191"/>
    </location>
</feature>
<feature type="transmembrane region" description="Helical" evidence="1">
    <location>
        <begin position="217"/>
        <end position="238"/>
    </location>
</feature>
<keyword evidence="1" id="KW-0472">Membrane</keyword>
<dbReference type="InterPro" id="IPR005182">
    <property type="entry name" value="YdbS-like_PH"/>
</dbReference>
<dbReference type="InterPro" id="IPR014529">
    <property type="entry name" value="UCP026631"/>
</dbReference>
<dbReference type="RefSeq" id="WP_224144426.1">
    <property type="nucleotide sequence ID" value="NZ_JAHBFI010000020.1"/>
</dbReference>
<organism evidence="3 4">
    <name type="scientific">Leuconostoc gasicomitatum</name>
    <dbReference type="NCBI Taxonomy" id="115778"/>
    <lineage>
        <taxon>Bacteria</taxon>
        <taxon>Bacillati</taxon>
        <taxon>Bacillota</taxon>
        <taxon>Bacilli</taxon>
        <taxon>Lactobacillales</taxon>
        <taxon>Lactobacillaceae</taxon>
        <taxon>Leuconostoc</taxon>
        <taxon>Leuconostoc gelidum group</taxon>
    </lineage>
</organism>
<accession>A0A9Q3XW53</accession>
<dbReference type="EMBL" id="JAHBFI010000020">
    <property type="protein sequence ID" value="MBZ5963242.1"/>
    <property type="molecule type" value="Genomic_DNA"/>
</dbReference>